<evidence type="ECO:0000313" key="2">
    <source>
        <dbReference type="EMBL" id="CDH46440.1"/>
    </source>
</evidence>
<sequence>MKALATFVMRGRSATVLVMVVSAMLFWLFPPVLVVSGAALALVTLRRGAIEGVLLMALAGPAAVGLTGIALGTPWPMLEVLLIGWLPLWLLALVLRATVSLSRTFQAAALLGVLGVAGFYAVLGDPAIWWGRVLSQWEQELMVLASIGQEADRAMLEQLLALLKGWVPFLPGQVVSAALLLVLLALILGRWWQAVLFNPAGFRPEFHQVRLGRPLATLMLVLFGAAVLSGWPLLINFMLVLGTLYTLQGIALIHAVAFKWQLSPAWLLLFYLLLIPLLSQWVMALGIADAWADFRNRIKPRLSQR</sequence>
<protein>
    <recommendedName>
        <fullName evidence="4">DUF2232 domain-containing protein</fullName>
    </recommendedName>
</protein>
<feature type="transmembrane region" description="Helical" evidence="1">
    <location>
        <begin position="107"/>
        <end position="130"/>
    </location>
</feature>
<feature type="transmembrane region" description="Helical" evidence="1">
    <location>
        <begin position="211"/>
        <end position="231"/>
    </location>
</feature>
<feature type="transmembrane region" description="Helical" evidence="1">
    <location>
        <begin position="265"/>
        <end position="288"/>
    </location>
</feature>
<dbReference type="OrthoDB" id="5659946at2"/>
<feature type="transmembrane region" description="Helical" evidence="1">
    <location>
        <begin position="52"/>
        <end position="71"/>
    </location>
</feature>
<dbReference type="RefSeq" id="WP_034435109.1">
    <property type="nucleotide sequence ID" value="NZ_CBTK010000261.1"/>
</dbReference>
<dbReference type="Proteomes" id="UP000019184">
    <property type="component" value="Unassembled WGS sequence"/>
</dbReference>
<organism evidence="2 3">
    <name type="scientific">Candidatus Contendobacter odensis Run_B_J11</name>
    <dbReference type="NCBI Taxonomy" id="1400861"/>
    <lineage>
        <taxon>Bacteria</taxon>
        <taxon>Pseudomonadati</taxon>
        <taxon>Pseudomonadota</taxon>
        <taxon>Gammaproteobacteria</taxon>
        <taxon>Candidatus Competibacteraceae</taxon>
        <taxon>Candidatus Contendibacter</taxon>
    </lineage>
</organism>
<feature type="transmembrane region" description="Helical" evidence="1">
    <location>
        <begin position="16"/>
        <end position="45"/>
    </location>
</feature>
<feature type="transmembrane region" description="Helical" evidence="1">
    <location>
        <begin position="169"/>
        <end position="191"/>
    </location>
</feature>
<proteinExistence type="predicted"/>
<feature type="transmembrane region" description="Helical" evidence="1">
    <location>
        <begin position="77"/>
        <end position="95"/>
    </location>
</feature>
<dbReference type="EMBL" id="CBTK010000261">
    <property type="protein sequence ID" value="CDH46440.1"/>
    <property type="molecule type" value="Genomic_DNA"/>
</dbReference>
<gene>
    <name evidence="2" type="ORF">BN874_460061</name>
</gene>
<evidence type="ECO:0000313" key="3">
    <source>
        <dbReference type="Proteomes" id="UP000019184"/>
    </source>
</evidence>
<accession>A0A7U7GE65</accession>
<dbReference type="InterPro" id="IPR018710">
    <property type="entry name" value="DUF2232"/>
</dbReference>
<keyword evidence="1" id="KW-0812">Transmembrane</keyword>
<dbReference type="AlphaFoldDB" id="A0A7U7GE65"/>
<keyword evidence="3" id="KW-1185">Reference proteome</keyword>
<reference evidence="2 3" key="1">
    <citation type="journal article" date="2014" name="ISME J.">
        <title>Candidatus Competibacter-lineage genomes retrieved from metagenomes reveal functional metabolic diversity.</title>
        <authorList>
            <person name="McIlroy S.J."/>
            <person name="Albertsen M."/>
            <person name="Andresen E.K."/>
            <person name="Saunders A.M."/>
            <person name="Kristiansen R."/>
            <person name="Stokholm-Bjerregaard M."/>
            <person name="Nielsen K.L."/>
            <person name="Nielsen P.H."/>
        </authorList>
    </citation>
    <scope>NUCLEOTIDE SEQUENCE [LARGE SCALE GENOMIC DNA]</scope>
    <source>
        <strain evidence="2 3">Run_B_J11</strain>
    </source>
</reference>
<name>A0A7U7GE65_9GAMM</name>
<keyword evidence="1" id="KW-0472">Membrane</keyword>
<keyword evidence="1" id="KW-1133">Transmembrane helix</keyword>
<feature type="transmembrane region" description="Helical" evidence="1">
    <location>
        <begin position="237"/>
        <end position="258"/>
    </location>
</feature>
<dbReference type="Pfam" id="PF09991">
    <property type="entry name" value="DUF2232"/>
    <property type="match status" value="1"/>
</dbReference>
<evidence type="ECO:0008006" key="4">
    <source>
        <dbReference type="Google" id="ProtNLM"/>
    </source>
</evidence>
<comment type="caution">
    <text evidence="2">The sequence shown here is derived from an EMBL/GenBank/DDBJ whole genome shotgun (WGS) entry which is preliminary data.</text>
</comment>
<evidence type="ECO:0000256" key="1">
    <source>
        <dbReference type="SAM" id="Phobius"/>
    </source>
</evidence>